<dbReference type="GO" id="GO:0000166">
    <property type="term" value="F:nucleotide binding"/>
    <property type="evidence" value="ECO:0007669"/>
    <property type="project" value="InterPro"/>
</dbReference>
<protein>
    <submittedName>
        <fullName evidence="5">Myo-inositol 2-dehydrogenase</fullName>
    </submittedName>
</protein>
<dbReference type="FunFam" id="3.30.360.10:FF:000023">
    <property type="entry name" value="Inositol 2-dehydrogenase"/>
    <property type="match status" value="1"/>
</dbReference>
<dbReference type="Pfam" id="PF01408">
    <property type="entry name" value="GFO_IDH_MocA"/>
    <property type="match status" value="1"/>
</dbReference>
<dbReference type="PANTHER" id="PTHR42840">
    <property type="entry name" value="NAD(P)-BINDING ROSSMANN-FOLD SUPERFAMILY PROTEIN-RELATED"/>
    <property type="match status" value="1"/>
</dbReference>
<name>A0AA35QSQ0_GEOBA</name>
<comment type="caution">
    <text evidence="5">The sequence shown here is derived from an EMBL/GenBank/DDBJ whole genome shotgun (WGS) entry which is preliminary data.</text>
</comment>
<comment type="similarity">
    <text evidence="1">Belongs to the Gfo/Idh/MocA family.</text>
</comment>
<dbReference type="InterPro" id="IPR000683">
    <property type="entry name" value="Gfo/Idh/MocA-like_OxRdtase_N"/>
</dbReference>
<dbReference type="InterPro" id="IPR036291">
    <property type="entry name" value="NAD(P)-bd_dom_sf"/>
</dbReference>
<keyword evidence="6" id="KW-1185">Reference proteome</keyword>
<dbReference type="InterPro" id="IPR030827">
    <property type="entry name" value="Myo_inos_IolG"/>
</dbReference>
<dbReference type="PANTHER" id="PTHR42840:SF3">
    <property type="entry name" value="BINDING ROSSMANN FOLD OXIDOREDUCTASE, PUTATIVE (AFU_ORTHOLOGUE AFUA_2G10240)-RELATED"/>
    <property type="match status" value="1"/>
</dbReference>
<dbReference type="EMBL" id="CASHTH010000033">
    <property type="protein sequence ID" value="CAI7989591.1"/>
    <property type="molecule type" value="Genomic_DNA"/>
</dbReference>
<reference evidence="5" key="1">
    <citation type="submission" date="2023-03" db="EMBL/GenBank/DDBJ databases">
        <authorList>
            <person name="Steffen K."/>
            <person name="Cardenas P."/>
        </authorList>
    </citation>
    <scope>NUCLEOTIDE SEQUENCE</scope>
</reference>
<evidence type="ECO:0000259" key="4">
    <source>
        <dbReference type="Pfam" id="PF22725"/>
    </source>
</evidence>
<dbReference type="InterPro" id="IPR055170">
    <property type="entry name" value="GFO_IDH_MocA-like_dom"/>
</dbReference>
<evidence type="ECO:0000313" key="5">
    <source>
        <dbReference type="EMBL" id="CAI7989591.1"/>
    </source>
</evidence>
<dbReference type="AlphaFoldDB" id="A0AA35QSQ0"/>
<feature type="domain" description="Gfo/Idh/MocA-like oxidoreductase N-terminal" evidence="3">
    <location>
        <begin position="7"/>
        <end position="127"/>
    </location>
</feature>
<evidence type="ECO:0000256" key="1">
    <source>
        <dbReference type="ARBA" id="ARBA00010928"/>
    </source>
</evidence>
<evidence type="ECO:0000259" key="3">
    <source>
        <dbReference type="Pfam" id="PF01408"/>
    </source>
</evidence>
<organism evidence="5 6">
    <name type="scientific">Geodia barretti</name>
    <name type="common">Barrett's horny sponge</name>
    <dbReference type="NCBI Taxonomy" id="519541"/>
    <lineage>
        <taxon>Eukaryota</taxon>
        <taxon>Metazoa</taxon>
        <taxon>Porifera</taxon>
        <taxon>Demospongiae</taxon>
        <taxon>Heteroscleromorpha</taxon>
        <taxon>Tetractinellida</taxon>
        <taxon>Astrophorina</taxon>
        <taxon>Geodiidae</taxon>
        <taxon>Geodia</taxon>
    </lineage>
</organism>
<feature type="domain" description="GFO/IDH/MocA-like oxidoreductase" evidence="4">
    <location>
        <begin position="135"/>
        <end position="255"/>
    </location>
</feature>
<sequence length="341" mass="36904">MSKPSKIGVGIIGTGRIGKLHIEHLAQNIPEAELIAICGLDPADIESLAEQFNVPKTTNDYTVLLADPQIEAVLVASATDTHVEISQAAARAGKHVFCEKPISLDLGQIDETLAIVEKAGVKFQVGFNRRFDAGFMRIREGIASGEIGEPHIMRITSRDPAPPPIEYVKVSGGIFLDMTIHDFDMARYLIGDEVVEVYAAGGVRVDPQIGEAGDIDTAVITLRFRNGVIATIDNSREAVYGYDQRVEVFGSKGMVAAGNLLTDTVTFSGSEGTRAASPPYFFVERYRPAYLSELRAFFACIQKDTPPPVTGEDGRAPVVMGFAALKSLRENRPVLLSEIQP</sequence>
<accession>A0AA35QSQ0</accession>
<keyword evidence="2" id="KW-0560">Oxidoreductase</keyword>
<evidence type="ECO:0000256" key="2">
    <source>
        <dbReference type="ARBA" id="ARBA00023002"/>
    </source>
</evidence>
<dbReference type="Proteomes" id="UP001174909">
    <property type="component" value="Unassembled WGS sequence"/>
</dbReference>
<dbReference type="GO" id="GO:0016491">
    <property type="term" value="F:oxidoreductase activity"/>
    <property type="evidence" value="ECO:0007669"/>
    <property type="project" value="UniProtKB-KW"/>
</dbReference>
<evidence type="ECO:0000313" key="6">
    <source>
        <dbReference type="Proteomes" id="UP001174909"/>
    </source>
</evidence>
<dbReference type="Gene3D" id="3.40.50.720">
    <property type="entry name" value="NAD(P)-binding Rossmann-like Domain"/>
    <property type="match status" value="1"/>
</dbReference>
<dbReference type="SUPFAM" id="SSF55347">
    <property type="entry name" value="Glyceraldehyde-3-phosphate dehydrogenase-like, C-terminal domain"/>
    <property type="match status" value="1"/>
</dbReference>
<dbReference type="NCBIfam" id="TIGR04380">
    <property type="entry name" value="myo_inos_iolG"/>
    <property type="match status" value="1"/>
</dbReference>
<dbReference type="Pfam" id="PF22725">
    <property type="entry name" value="GFO_IDH_MocA_C3"/>
    <property type="match status" value="1"/>
</dbReference>
<dbReference type="SUPFAM" id="SSF51735">
    <property type="entry name" value="NAD(P)-binding Rossmann-fold domains"/>
    <property type="match status" value="1"/>
</dbReference>
<proteinExistence type="inferred from homology"/>
<dbReference type="Gene3D" id="3.30.360.10">
    <property type="entry name" value="Dihydrodipicolinate Reductase, domain 2"/>
    <property type="match status" value="1"/>
</dbReference>
<gene>
    <name evidence="5" type="ORF">GBAR_LOCUS263</name>
</gene>